<dbReference type="InterPro" id="IPR048731">
    <property type="entry name" value="HolB_lid-gammaproteobact"/>
</dbReference>
<dbReference type="PANTHER" id="PTHR11669:SF8">
    <property type="entry name" value="DNA POLYMERASE III SUBUNIT DELTA"/>
    <property type="match status" value="1"/>
</dbReference>
<dbReference type="EC" id="2.7.7.7" evidence="1"/>
<dbReference type="PANTHER" id="PTHR11669">
    <property type="entry name" value="REPLICATION FACTOR C / DNA POLYMERASE III GAMMA-TAU SUBUNIT"/>
    <property type="match status" value="1"/>
</dbReference>
<proteinExistence type="predicted"/>
<dbReference type="Pfam" id="PF13177">
    <property type="entry name" value="DNA_pol3_delta2"/>
    <property type="match status" value="1"/>
</dbReference>
<dbReference type="NCBIfam" id="TIGR00678">
    <property type="entry name" value="holB"/>
    <property type="match status" value="1"/>
</dbReference>
<comment type="caution">
    <text evidence="10">The sequence shown here is derived from an EMBL/GenBank/DDBJ whole genome shotgun (WGS) entry which is preliminary data.</text>
</comment>
<evidence type="ECO:0000256" key="1">
    <source>
        <dbReference type="ARBA" id="ARBA00012417"/>
    </source>
</evidence>
<protein>
    <recommendedName>
        <fullName evidence="2">DNA polymerase III subunit delta'</fullName>
        <ecNumber evidence="1">2.7.7.7</ecNumber>
    </recommendedName>
</protein>
<evidence type="ECO:0000313" key="10">
    <source>
        <dbReference type="EMBL" id="KAA9001207.1"/>
    </source>
</evidence>
<keyword evidence="5" id="KW-0235">DNA replication</keyword>
<dbReference type="GO" id="GO:0008408">
    <property type="term" value="F:3'-5' exonuclease activity"/>
    <property type="evidence" value="ECO:0007669"/>
    <property type="project" value="InterPro"/>
</dbReference>
<dbReference type="Proteomes" id="UP000335415">
    <property type="component" value="Unassembled WGS sequence"/>
</dbReference>
<dbReference type="Pfam" id="PF21500">
    <property type="entry name" value="HolB_lid"/>
    <property type="match status" value="1"/>
</dbReference>
<keyword evidence="3" id="KW-0808">Transferase</keyword>
<comment type="catalytic activity">
    <reaction evidence="7">
        <text>DNA(n) + a 2'-deoxyribonucleoside 5'-triphosphate = DNA(n+1) + diphosphate</text>
        <dbReference type="Rhea" id="RHEA:22508"/>
        <dbReference type="Rhea" id="RHEA-COMP:17339"/>
        <dbReference type="Rhea" id="RHEA-COMP:17340"/>
        <dbReference type="ChEBI" id="CHEBI:33019"/>
        <dbReference type="ChEBI" id="CHEBI:61560"/>
        <dbReference type="ChEBI" id="CHEBI:173112"/>
        <dbReference type="EC" id="2.7.7.7"/>
    </reaction>
</comment>
<evidence type="ECO:0000259" key="9">
    <source>
        <dbReference type="Pfam" id="PF21500"/>
    </source>
</evidence>
<dbReference type="GO" id="GO:0003887">
    <property type="term" value="F:DNA-directed DNA polymerase activity"/>
    <property type="evidence" value="ECO:0007669"/>
    <property type="project" value="UniProtKB-KW"/>
</dbReference>
<dbReference type="RefSeq" id="WP_150434477.1">
    <property type="nucleotide sequence ID" value="NZ_VYKJ01000003.1"/>
</dbReference>
<sequence>MEWYPWLNAPYRQLVAQHQAGRGHHAVLLHALPGMGEASLAWALSRWLMCRQTDGFKSCGVCHDCRLMEAGNHPDWYSLTPEKGRHSLGVDQIREVLDKLYQRSRQGGAKVVWLPLSEQLTEAAANALLKTLEEPPENTWFLLGCREPTRLLATLRSRCLHCYLAAPDEARSIQWLNSRHPGDGTMQRTALRLHAGAPLAAESMLLPARWQQRTELCQALAAALAQQNFLPLIAQLNHDDVGERLHWLATLLVDGLKWQQHAQAFLVNQDQQALAERLATSHTADALQQAVQQWLTCRHRLLTIAGINRELLLTGQLLNWEQSLIAGAVCPAHTV</sequence>
<evidence type="ECO:0000313" key="11">
    <source>
        <dbReference type="Proteomes" id="UP000335415"/>
    </source>
</evidence>
<dbReference type="Gene3D" id="3.40.50.300">
    <property type="entry name" value="P-loop containing nucleotide triphosphate hydrolases"/>
    <property type="match status" value="1"/>
</dbReference>
<name>A0A5J5G2T4_9GAMM</name>
<evidence type="ECO:0000256" key="3">
    <source>
        <dbReference type="ARBA" id="ARBA00022679"/>
    </source>
</evidence>
<feature type="domain" description="DNA polymerase III delta subunit C-terminal" evidence="8">
    <location>
        <begin position="208"/>
        <end position="322"/>
    </location>
</feature>
<keyword evidence="11" id="KW-1185">Reference proteome</keyword>
<dbReference type="InterPro" id="IPR027417">
    <property type="entry name" value="P-loop_NTPase"/>
</dbReference>
<dbReference type="InterPro" id="IPR008921">
    <property type="entry name" value="DNA_pol3_clamp-load_cplx_C"/>
</dbReference>
<dbReference type="EMBL" id="VYKJ01000003">
    <property type="protein sequence ID" value="KAA9001207.1"/>
    <property type="molecule type" value="Genomic_DNA"/>
</dbReference>
<dbReference type="InterPro" id="IPR004622">
    <property type="entry name" value="DNA_pol_HolB"/>
</dbReference>
<dbReference type="OrthoDB" id="9811073at2"/>
<organism evidence="10 11">
    <name type="scientific">Affinibrenneria salicis</name>
    <dbReference type="NCBI Taxonomy" id="2590031"/>
    <lineage>
        <taxon>Bacteria</taxon>
        <taxon>Pseudomonadati</taxon>
        <taxon>Pseudomonadota</taxon>
        <taxon>Gammaproteobacteria</taxon>
        <taxon>Enterobacterales</taxon>
        <taxon>Pectobacteriaceae</taxon>
        <taxon>Affinibrenneria</taxon>
    </lineage>
</organism>
<evidence type="ECO:0000256" key="2">
    <source>
        <dbReference type="ARBA" id="ARBA00014363"/>
    </source>
</evidence>
<gene>
    <name evidence="10" type="primary">holB</name>
    <name evidence="10" type="ORF">FJU30_08155</name>
</gene>
<dbReference type="GO" id="GO:0003677">
    <property type="term" value="F:DNA binding"/>
    <property type="evidence" value="ECO:0007669"/>
    <property type="project" value="InterPro"/>
</dbReference>
<dbReference type="NCBIfam" id="NF005941">
    <property type="entry name" value="PRK07993.1"/>
    <property type="match status" value="1"/>
</dbReference>
<dbReference type="SUPFAM" id="SSF52540">
    <property type="entry name" value="P-loop containing nucleoside triphosphate hydrolases"/>
    <property type="match status" value="1"/>
</dbReference>
<dbReference type="FunFam" id="3.40.50.300:FF:000890">
    <property type="entry name" value="DNA polymerase III subunit delta"/>
    <property type="match status" value="1"/>
</dbReference>
<dbReference type="Pfam" id="PF09115">
    <property type="entry name" value="DNApol3-delta_C"/>
    <property type="match status" value="1"/>
</dbReference>
<evidence type="ECO:0000256" key="6">
    <source>
        <dbReference type="ARBA" id="ARBA00022932"/>
    </source>
</evidence>
<dbReference type="GO" id="GO:0006261">
    <property type="term" value="P:DNA-templated DNA replication"/>
    <property type="evidence" value="ECO:0007669"/>
    <property type="project" value="TreeGrafter"/>
</dbReference>
<evidence type="ECO:0000256" key="5">
    <source>
        <dbReference type="ARBA" id="ARBA00022705"/>
    </source>
</evidence>
<dbReference type="InterPro" id="IPR050238">
    <property type="entry name" value="DNA_Rep/Repair_Clamp_Loader"/>
</dbReference>
<reference evidence="10 11" key="1">
    <citation type="submission" date="2019-09" db="EMBL/GenBank/DDBJ databases">
        <authorList>
            <person name="Li Y."/>
        </authorList>
    </citation>
    <scope>NUCLEOTIDE SEQUENCE [LARGE SCALE GENOMIC DNA]</scope>
    <source>
        <strain evidence="10 11">L3-3HA</strain>
    </source>
</reference>
<dbReference type="Gene3D" id="1.20.272.10">
    <property type="match status" value="1"/>
</dbReference>
<dbReference type="AlphaFoldDB" id="A0A5J5G2T4"/>
<evidence type="ECO:0000256" key="7">
    <source>
        <dbReference type="ARBA" id="ARBA00049244"/>
    </source>
</evidence>
<keyword evidence="6" id="KW-0239">DNA-directed DNA polymerase</keyword>
<evidence type="ECO:0000256" key="4">
    <source>
        <dbReference type="ARBA" id="ARBA00022695"/>
    </source>
</evidence>
<dbReference type="InterPro" id="IPR015199">
    <property type="entry name" value="DNA_pol_III_delta_C"/>
</dbReference>
<dbReference type="SUPFAM" id="SSF48019">
    <property type="entry name" value="post-AAA+ oligomerization domain-like"/>
    <property type="match status" value="1"/>
</dbReference>
<evidence type="ECO:0000259" key="8">
    <source>
        <dbReference type="Pfam" id="PF09115"/>
    </source>
</evidence>
<keyword evidence="4" id="KW-0548">Nucleotidyltransferase</keyword>
<accession>A0A5J5G2T4</accession>
<dbReference type="GO" id="GO:0009360">
    <property type="term" value="C:DNA polymerase III complex"/>
    <property type="evidence" value="ECO:0007669"/>
    <property type="project" value="InterPro"/>
</dbReference>
<feature type="domain" description="DNA polymerase III subunit delta' AAA+ ATPase lid" evidence="9">
    <location>
        <begin position="167"/>
        <end position="205"/>
    </location>
</feature>